<sequence length="73" mass="8293">MTVFEVTRFGQDTFLVFIIPDQDCRPRTISGTFDEVKTIIPEQVQPHIARAFAGECSFDLLQSVLSGHNFIFD</sequence>
<reference evidence="2" key="1">
    <citation type="submission" date="2017-09" db="EMBL/GenBank/DDBJ databases">
        <title>Depth-based differentiation of microbial function through sediment-hosted aquifers and enrichment of novel symbionts in the deep terrestrial subsurface.</title>
        <authorList>
            <person name="Probst A.J."/>
            <person name="Ladd B."/>
            <person name="Jarett J.K."/>
            <person name="Geller-Mcgrath D.E."/>
            <person name="Sieber C.M.K."/>
            <person name="Emerson J.B."/>
            <person name="Anantharaman K."/>
            <person name="Thomas B.C."/>
            <person name="Malmstrom R."/>
            <person name="Stieglmeier M."/>
            <person name="Klingl A."/>
            <person name="Woyke T."/>
            <person name="Ryan C.M."/>
            <person name="Banfield J.F."/>
        </authorList>
    </citation>
    <scope>NUCLEOTIDE SEQUENCE [LARGE SCALE GENOMIC DNA]</scope>
</reference>
<protein>
    <submittedName>
        <fullName evidence="1">Uncharacterized protein</fullName>
    </submittedName>
</protein>
<proteinExistence type="predicted"/>
<comment type="caution">
    <text evidence="1">The sequence shown here is derived from an EMBL/GenBank/DDBJ whole genome shotgun (WGS) entry which is preliminary data.</text>
</comment>
<name>A0A2M8DQA9_9BACT</name>
<gene>
    <name evidence="1" type="ORF">CO073_04000</name>
</gene>
<organism evidence="1 2">
    <name type="scientific">Candidatus Komeilibacteria bacterium CG_4_9_14_0_8_um_filter_36_9</name>
    <dbReference type="NCBI Taxonomy" id="1974473"/>
    <lineage>
        <taxon>Bacteria</taxon>
        <taxon>Candidatus Komeiliibacteriota</taxon>
    </lineage>
</organism>
<dbReference type="AlphaFoldDB" id="A0A2M8DQA9"/>
<dbReference type="EMBL" id="PFSY01000184">
    <property type="protein sequence ID" value="PJC01235.1"/>
    <property type="molecule type" value="Genomic_DNA"/>
</dbReference>
<accession>A0A2M8DQA9</accession>
<dbReference type="Proteomes" id="UP000230136">
    <property type="component" value="Unassembled WGS sequence"/>
</dbReference>
<evidence type="ECO:0000313" key="2">
    <source>
        <dbReference type="Proteomes" id="UP000230136"/>
    </source>
</evidence>
<evidence type="ECO:0000313" key="1">
    <source>
        <dbReference type="EMBL" id="PJC01235.1"/>
    </source>
</evidence>